<accession>A0A4R5UMF6</accession>
<protein>
    <submittedName>
        <fullName evidence="1">CopG family transcriptional regulator</fullName>
    </submittedName>
</protein>
<organism evidence="1 2">
    <name type="scientific">Rhizobium deserti</name>
    <dbReference type="NCBI Taxonomy" id="2547961"/>
    <lineage>
        <taxon>Bacteria</taxon>
        <taxon>Pseudomonadati</taxon>
        <taxon>Pseudomonadota</taxon>
        <taxon>Alphaproteobacteria</taxon>
        <taxon>Hyphomicrobiales</taxon>
        <taxon>Rhizobiaceae</taxon>
        <taxon>Rhizobium/Agrobacterium group</taxon>
        <taxon>Rhizobium</taxon>
    </lineage>
</organism>
<reference evidence="1 2" key="1">
    <citation type="submission" date="2019-03" db="EMBL/GenBank/DDBJ databases">
        <title>Rhizobium sp. nov., an bacterium isolated from biocrust in Mu Us Desert.</title>
        <authorList>
            <person name="Lixiong L."/>
        </authorList>
    </citation>
    <scope>NUCLEOTIDE SEQUENCE [LARGE SCALE GENOMIC DNA]</scope>
    <source>
        <strain evidence="1 2">SPY-1</strain>
    </source>
</reference>
<dbReference type="AlphaFoldDB" id="A0A4R5UMF6"/>
<evidence type="ECO:0000313" key="1">
    <source>
        <dbReference type="EMBL" id="TDK39046.1"/>
    </source>
</evidence>
<dbReference type="RefSeq" id="WP_133314494.1">
    <property type="nucleotide sequence ID" value="NZ_SMTL01000001.1"/>
</dbReference>
<dbReference type="Proteomes" id="UP000295238">
    <property type="component" value="Unassembled WGS sequence"/>
</dbReference>
<sequence>MKTISAQEFDERFDRGEDISEYLDWENARSGGEQFGAAELDLPLRLLGTLDREAGKLGVTRQQLVQRWLEERLKERGAAGQDAAQ</sequence>
<comment type="caution">
    <text evidence="1">The sequence shown here is derived from an EMBL/GenBank/DDBJ whole genome shotgun (WGS) entry which is preliminary data.</text>
</comment>
<dbReference type="EMBL" id="SMTL01000001">
    <property type="protein sequence ID" value="TDK39046.1"/>
    <property type="molecule type" value="Genomic_DNA"/>
</dbReference>
<dbReference type="NCBIfam" id="NF047399">
    <property type="entry name" value="BrnA_antitoxin_add"/>
    <property type="match status" value="1"/>
</dbReference>
<gene>
    <name evidence="1" type="ORF">E2F50_02600</name>
</gene>
<evidence type="ECO:0000313" key="2">
    <source>
        <dbReference type="Proteomes" id="UP000295238"/>
    </source>
</evidence>
<proteinExistence type="predicted"/>
<dbReference type="OrthoDB" id="9798485at2"/>
<keyword evidence="2" id="KW-1185">Reference proteome</keyword>
<name>A0A4R5UMF6_9HYPH</name>